<dbReference type="Pfam" id="PF05276">
    <property type="entry name" value="SH3BP5"/>
    <property type="match status" value="1"/>
</dbReference>
<feature type="region of interest" description="Disordered" evidence="4">
    <location>
        <begin position="289"/>
        <end position="376"/>
    </location>
</feature>
<evidence type="ECO:0000256" key="2">
    <source>
        <dbReference type="ARBA" id="ARBA00023054"/>
    </source>
</evidence>
<feature type="compositionally biased region" description="Low complexity" evidence="4">
    <location>
        <begin position="303"/>
        <end position="331"/>
    </location>
</feature>
<dbReference type="GO" id="GO:0004860">
    <property type="term" value="F:protein kinase inhibitor activity"/>
    <property type="evidence" value="ECO:0007669"/>
    <property type="project" value="TreeGrafter"/>
</dbReference>
<feature type="compositionally biased region" description="Polar residues" evidence="4">
    <location>
        <begin position="364"/>
        <end position="376"/>
    </location>
</feature>
<dbReference type="GO" id="GO:0035556">
    <property type="term" value="P:intracellular signal transduction"/>
    <property type="evidence" value="ECO:0007669"/>
    <property type="project" value="InterPro"/>
</dbReference>
<name>A0A2P2IB43_9CRUS</name>
<evidence type="ECO:0000256" key="1">
    <source>
        <dbReference type="ARBA" id="ARBA00007796"/>
    </source>
</evidence>
<feature type="compositionally biased region" description="Basic and acidic residues" evidence="4">
    <location>
        <begin position="261"/>
        <end position="272"/>
    </location>
</feature>
<dbReference type="AlphaFoldDB" id="A0A2P2IB43"/>
<dbReference type="EMBL" id="IACF01005646">
    <property type="protein sequence ID" value="LAB71229.1"/>
    <property type="molecule type" value="mRNA"/>
</dbReference>
<feature type="coiled-coil region" evidence="3">
    <location>
        <begin position="194"/>
        <end position="221"/>
    </location>
</feature>
<evidence type="ECO:0000256" key="3">
    <source>
        <dbReference type="SAM" id="Coils"/>
    </source>
</evidence>
<comment type="similarity">
    <text evidence="1">Belongs to the SH3BP5 family.</text>
</comment>
<protein>
    <submittedName>
        <fullName evidence="5">SH3 domain-binding protein 5 homolog</fullName>
    </submittedName>
</protein>
<organism evidence="5">
    <name type="scientific">Hirondellea gigas</name>
    <dbReference type="NCBI Taxonomy" id="1518452"/>
    <lineage>
        <taxon>Eukaryota</taxon>
        <taxon>Metazoa</taxon>
        <taxon>Ecdysozoa</taxon>
        <taxon>Arthropoda</taxon>
        <taxon>Crustacea</taxon>
        <taxon>Multicrustacea</taxon>
        <taxon>Malacostraca</taxon>
        <taxon>Eumalacostraca</taxon>
        <taxon>Peracarida</taxon>
        <taxon>Amphipoda</taxon>
        <taxon>Amphilochidea</taxon>
        <taxon>Lysianassida</taxon>
        <taxon>Lysianassidira</taxon>
        <taxon>Lysianassoidea</taxon>
        <taxon>Lysianassidae</taxon>
        <taxon>Hirondellea</taxon>
    </lineage>
</organism>
<accession>A0A2P2IB43</accession>
<evidence type="ECO:0000313" key="5">
    <source>
        <dbReference type="EMBL" id="LAB71229.1"/>
    </source>
</evidence>
<dbReference type="PANTHER" id="PTHR19423">
    <property type="entry name" value="SH3 DOMAIN-BINDING PROTEIN 5"/>
    <property type="match status" value="1"/>
</dbReference>
<dbReference type="InterPro" id="IPR007940">
    <property type="entry name" value="SH3BP5"/>
</dbReference>
<keyword evidence="2 3" id="KW-0175">Coiled coil</keyword>
<sequence length="576" mass="62662">MTEAVCSTPDQYEDEELDPRVQVELDRLNRATDEINKLETALEEANNSFRHDLSESSSSLQALGRKLGGAVEKGRPYFEAMQHARKLHLDCQRTAVQYHRANAVHQAARSTISLAEDRFSNPNHDNHRQFDPAWQEMLNHATRKVLEAEAGRTASEREHEKRAAAFTTAQQRVTALGRQLKGAISKARPYFEQKEAFDAQLEQMSQRVNQLQRAVANAKLAYSHALRSLEQISEEIHEQRKFGALTREPGVGAEQQPSPEQPHRNNSSEEKQAAMGNRNGASLNVVHGAQSAEGSAAPPPPSSSCGRGQAAGGEAATAGSSSKHNSNNNISQHPAQQIIDRDSSRESAGQQNSRGPVNERDKANVSTFTAPSVSSGSATVANSACATAAVFPNMENNVPTTTIDAAPVATAQDIDWLSKSSEIKAASLSIGGELFTDECLYESNPSGCDKSISYLESSTASHVTSVVRFIEPLNMTLNETDEPLKRYSNDRKNVTPLTNSKPTNICDDEKIDSVVKVNFANRYMDNSENIVTKIPSSPRFDSNKNTSINDTNVDGIERVVVGNATNGSDSEVSVSC</sequence>
<dbReference type="PANTHER" id="PTHR19423:SF1">
    <property type="entry name" value="SH3 DOMAIN-BINDING PROTEIN 5"/>
    <property type="match status" value="1"/>
</dbReference>
<evidence type="ECO:0000256" key="4">
    <source>
        <dbReference type="SAM" id="MobiDB-lite"/>
    </source>
</evidence>
<reference evidence="5" key="1">
    <citation type="journal article" date="2018" name="Biosci. Biotechnol. Biochem.">
        <title>Polysaccharide hydrolase of the hadal zone amphipods Hirondellea gigas.</title>
        <authorList>
            <person name="Kobayashi H."/>
            <person name="Nagahama T."/>
            <person name="Arai W."/>
            <person name="Sasagawa Y."/>
            <person name="Umeda M."/>
            <person name="Hayashi T."/>
            <person name="Nikaido I."/>
            <person name="Watanabe H."/>
            <person name="Oguri K."/>
            <person name="Kitazato H."/>
            <person name="Fujioka K."/>
            <person name="Kido Y."/>
            <person name="Takami H."/>
        </authorList>
    </citation>
    <scope>NUCLEOTIDE SEQUENCE</scope>
    <source>
        <tissue evidence="5">Whole body</tissue>
    </source>
</reference>
<feature type="compositionally biased region" description="Polar residues" evidence="4">
    <location>
        <begin position="346"/>
        <end position="355"/>
    </location>
</feature>
<proteinExistence type="evidence at transcript level"/>
<feature type="coiled-coil region" evidence="3">
    <location>
        <begin position="21"/>
        <end position="48"/>
    </location>
</feature>
<dbReference type="GO" id="GO:0005737">
    <property type="term" value="C:cytoplasm"/>
    <property type="evidence" value="ECO:0007669"/>
    <property type="project" value="TreeGrafter"/>
</dbReference>
<feature type="region of interest" description="Disordered" evidence="4">
    <location>
        <begin position="249"/>
        <end position="273"/>
    </location>
</feature>